<reference evidence="1 2" key="1">
    <citation type="submission" date="2024-09" db="EMBL/GenBank/DDBJ databases">
        <authorList>
            <person name="Sun Q."/>
            <person name="Mori K."/>
        </authorList>
    </citation>
    <scope>NUCLEOTIDE SEQUENCE [LARGE SCALE GENOMIC DNA]</scope>
    <source>
        <strain evidence="1 2">KCTC 23279</strain>
    </source>
</reference>
<dbReference type="Proteomes" id="UP001589775">
    <property type="component" value="Unassembled WGS sequence"/>
</dbReference>
<evidence type="ECO:0000313" key="1">
    <source>
        <dbReference type="EMBL" id="MFC0241844.1"/>
    </source>
</evidence>
<evidence type="ECO:0000313" key="2">
    <source>
        <dbReference type="Proteomes" id="UP001589775"/>
    </source>
</evidence>
<dbReference type="EMBL" id="JBHLWM010000005">
    <property type="protein sequence ID" value="MFC0241844.1"/>
    <property type="molecule type" value="Genomic_DNA"/>
</dbReference>
<accession>A0ABV6EUD8</accession>
<dbReference type="RefSeq" id="WP_378389138.1">
    <property type="nucleotide sequence ID" value="NZ_JBHLWM010000005.1"/>
</dbReference>
<proteinExistence type="predicted"/>
<sequence>MEWSILVVLLVGAFFWWRHTKNIEAARVANERLDKDTRLLQHIKAGLRELERKRREEGLTFSKDGKLLLETPHMAAYKVSHFAESRTGFYFKDINEYGLHGFFAGEPGEYFDSYYRTDSTFKKEGRLVTRDED</sequence>
<organism evidence="1 2">
    <name type="scientific">Rhodopseudomonas telluris</name>
    <dbReference type="NCBI Taxonomy" id="644215"/>
    <lineage>
        <taxon>Bacteria</taxon>
        <taxon>Pseudomonadati</taxon>
        <taxon>Pseudomonadota</taxon>
        <taxon>Alphaproteobacteria</taxon>
        <taxon>Hyphomicrobiales</taxon>
        <taxon>Nitrobacteraceae</taxon>
        <taxon>Rhodopseudomonas</taxon>
    </lineage>
</organism>
<protein>
    <recommendedName>
        <fullName evidence="3">DUF4446 family protein</fullName>
    </recommendedName>
</protein>
<comment type="caution">
    <text evidence="1">The sequence shown here is derived from an EMBL/GenBank/DDBJ whole genome shotgun (WGS) entry which is preliminary data.</text>
</comment>
<keyword evidence="2" id="KW-1185">Reference proteome</keyword>
<name>A0ABV6EUD8_9BRAD</name>
<evidence type="ECO:0008006" key="3">
    <source>
        <dbReference type="Google" id="ProtNLM"/>
    </source>
</evidence>
<gene>
    <name evidence="1" type="ORF">ACFFJ6_15250</name>
</gene>